<dbReference type="EMBL" id="BARV01021764">
    <property type="protein sequence ID" value="GAI27373.1"/>
    <property type="molecule type" value="Genomic_DNA"/>
</dbReference>
<dbReference type="SUPFAM" id="SSF75625">
    <property type="entry name" value="YebC-like"/>
    <property type="match status" value="1"/>
</dbReference>
<dbReference type="InterPro" id="IPR048300">
    <property type="entry name" value="TACO1_YebC-like_2nd/3rd_dom"/>
</dbReference>
<dbReference type="Gene3D" id="3.30.70.980">
    <property type="match status" value="1"/>
</dbReference>
<protein>
    <recommendedName>
        <fullName evidence="1">TACO1/YebC-like second and third domain-containing protein</fullName>
    </recommendedName>
</protein>
<gene>
    <name evidence="2" type="ORF">S06H3_35996</name>
</gene>
<name>X1M7U3_9ZZZZ</name>
<evidence type="ECO:0000313" key="2">
    <source>
        <dbReference type="EMBL" id="GAI27373.1"/>
    </source>
</evidence>
<reference evidence="2" key="1">
    <citation type="journal article" date="2014" name="Front. Microbiol.">
        <title>High frequency of phylogenetically diverse reductive dehalogenase-homologous genes in deep subseafloor sedimentary metagenomes.</title>
        <authorList>
            <person name="Kawai M."/>
            <person name="Futagami T."/>
            <person name="Toyoda A."/>
            <person name="Takaki Y."/>
            <person name="Nishi S."/>
            <person name="Hori S."/>
            <person name="Arai W."/>
            <person name="Tsubouchi T."/>
            <person name="Morono Y."/>
            <person name="Uchiyama I."/>
            <person name="Ito T."/>
            <person name="Fujiyama A."/>
            <person name="Inagaki F."/>
            <person name="Takami H."/>
        </authorList>
    </citation>
    <scope>NUCLEOTIDE SEQUENCE</scope>
    <source>
        <strain evidence="2">Expedition CK06-06</strain>
    </source>
</reference>
<feature type="non-terminal residue" evidence="2">
    <location>
        <position position="1"/>
    </location>
</feature>
<dbReference type="InterPro" id="IPR026564">
    <property type="entry name" value="Transcrip_reg_TACO1-like_dom3"/>
</dbReference>
<dbReference type="AlphaFoldDB" id="X1M7U3"/>
<dbReference type="Pfam" id="PF01709">
    <property type="entry name" value="Transcrip_reg"/>
    <property type="match status" value="1"/>
</dbReference>
<sequence length="68" mass="7691">NGGKLVGEGGVQWMFERKVKAEEPGSLEWVAKQDIEIPEKDKEACQKLFEALDENEAVQEIYSNIKLP</sequence>
<organism evidence="2">
    <name type="scientific">marine sediment metagenome</name>
    <dbReference type="NCBI Taxonomy" id="412755"/>
    <lineage>
        <taxon>unclassified sequences</taxon>
        <taxon>metagenomes</taxon>
        <taxon>ecological metagenomes</taxon>
    </lineage>
</organism>
<proteinExistence type="predicted"/>
<evidence type="ECO:0000259" key="1">
    <source>
        <dbReference type="Pfam" id="PF01709"/>
    </source>
</evidence>
<accession>X1M7U3</accession>
<dbReference type="InterPro" id="IPR029072">
    <property type="entry name" value="YebC-like"/>
</dbReference>
<feature type="domain" description="TACO1/YebC-like second and third" evidence="1">
    <location>
        <begin position="26"/>
        <end position="65"/>
    </location>
</feature>
<comment type="caution">
    <text evidence="2">The sequence shown here is derived from an EMBL/GenBank/DDBJ whole genome shotgun (WGS) entry which is preliminary data.</text>
</comment>